<dbReference type="SMART" id="SM01101">
    <property type="entry name" value="CRISPR_assoc"/>
    <property type="match status" value="1"/>
</dbReference>
<keyword evidence="2" id="KW-1185">Reference proteome</keyword>
<evidence type="ECO:0000313" key="1">
    <source>
        <dbReference type="EMBL" id="MFC5666285.1"/>
    </source>
</evidence>
<dbReference type="Gene3D" id="3.30.70.1210">
    <property type="entry name" value="Crispr-associated protein, domain 2"/>
    <property type="match status" value="1"/>
</dbReference>
<dbReference type="InterPro" id="IPR010179">
    <property type="entry name" value="CRISPR-assoc_prot_Cse3"/>
</dbReference>
<accession>A0ABW0X6Y6</accession>
<sequence length="221" mass="24624">MTTAHLTEIRLNTTSRDVQADLRHGGLGFHRRTERLFLPDGYTAPRTNSTGPRPDLGLLWRLDTTRIGLQLLIQSTDPPDLTTIPDHYGTTRTTELGPYLDHLTTGQHVHYRLTASPVHWARDKTTGKPLRNRIPCTGPDITHWWTRRAPDLGLDPYTTTTFQLTPVTGAADHNPRMRLPLTRYDGLATITDPTHLRTAILHGIGRAKAFGAGLLTLAPPN</sequence>
<dbReference type="CDD" id="cd09727">
    <property type="entry name" value="Cas6_I-E"/>
    <property type="match status" value="1"/>
</dbReference>
<comment type="caution">
    <text evidence="1">The sequence shown here is derived from an EMBL/GenBank/DDBJ whole genome shotgun (WGS) entry which is preliminary data.</text>
</comment>
<proteinExistence type="predicted"/>
<dbReference type="RefSeq" id="WP_380227958.1">
    <property type="nucleotide sequence ID" value="NZ_JBHSOF010000038.1"/>
</dbReference>
<dbReference type="SUPFAM" id="SSF117987">
    <property type="entry name" value="CRISPR-associated protein"/>
    <property type="match status" value="2"/>
</dbReference>
<dbReference type="Gene3D" id="3.30.70.1200">
    <property type="entry name" value="Crispr-associated protein, domain 1"/>
    <property type="match status" value="1"/>
</dbReference>
<dbReference type="Pfam" id="PF08798">
    <property type="entry name" value="CRISPR_assoc"/>
    <property type="match status" value="1"/>
</dbReference>
<gene>
    <name evidence="1" type="ORF">ACFP3U_25335</name>
</gene>
<organism evidence="1 2">
    <name type="scientific">Kitasatospora misakiensis</name>
    <dbReference type="NCBI Taxonomy" id="67330"/>
    <lineage>
        <taxon>Bacteria</taxon>
        <taxon>Bacillati</taxon>
        <taxon>Actinomycetota</taxon>
        <taxon>Actinomycetes</taxon>
        <taxon>Kitasatosporales</taxon>
        <taxon>Streptomycetaceae</taxon>
        <taxon>Kitasatospora</taxon>
    </lineage>
</organism>
<protein>
    <submittedName>
        <fullName evidence="1">Type I-E CRISPR-associated protein Cas6/Cse3/CasE</fullName>
    </submittedName>
</protein>
<dbReference type="Proteomes" id="UP001595975">
    <property type="component" value="Unassembled WGS sequence"/>
</dbReference>
<evidence type="ECO:0000313" key="2">
    <source>
        <dbReference type="Proteomes" id="UP001595975"/>
    </source>
</evidence>
<reference evidence="2" key="1">
    <citation type="journal article" date="2019" name="Int. J. Syst. Evol. Microbiol.">
        <title>The Global Catalogue of Microorganisms (GCM) 10K type strain sequencing project: providing services to taxonomists for standard genome sequencing and annotation.</title>
        <authorList>
            <consortium name="The Broad Institute Genomics Platform"/>
            <consortium name="The Broad Institute Genome Sequencing Center for Infectious Disease"/>
            <person name="Wu L."/>
            <person name="Ma J."/>
        </authorList>
    </citation>
    <scope>NUCLEOTIDE SEQUENCE [LARGE SCALE GENOMIC DNA]</scope>
    <source>
        <strain evidence="2">CGMCC 4.1437</strain>
    </source>
</reference>
<dbReference type="EMBL" id="JBHSOF010000038">
    <property type="protein sequence ID" value="MFC5666285.1"/>
    <property type="molecule type" value="Genomic_DNA"/>
</dbReference>
<name>A0ABW0X6Y6_9ACTN</name>